<proteinExistence type="predicted"/>
<feature type="region of interest" description="Disordered" evidence="1">
    <location>
        <begin position="46"/>
        <end position="74"/>
    </location>
</feature>
<sequence length="150" mass="15332">MNWLCSPFCACPPGGACTAPSGTDWVCFSNEIVRAQSANSSGAKAEGLGLYTPPEGAPKAEGRGVENVQRSAKGPAPTGCGVMALGVQGPILRRPITKQAQLRWAAPSAQVAAAPSGPQPSPWAGSRAEYNGPTTRTCTQPAGYHACLPL</sequence>
<dbReference type="AlphaFoldDB" id="A0A2Z2QKG8"/>
<evidence type="ECO:0000256" key="1">
    <source>
        <dbReference type="SAM" id="MobiDB-lite"/>
    </source>
</evidence>
<dbReference type="EMBL" id="KX761577">
    <property type="protein sequence ID" value="AST24234.1"/>
    <property type="molecule type" value="Genomic_DNA"/>
</dbReference>
<evidence type="ECO:0000313" key="2">
    <source>
        <dbReference type="EMBL" id="AST24234.1"/>
    </source>
</evidence>
<accession>A0A2Z2QKG8</accession>
<reference evidence="2" key="1">
    <citation type="journal article" date="2018" name="Gene">
        <title>The complete mitochondrial genome of the Caulerpa lentillifera (Ulvophyceae, Chlorophyta): Sequence, genome content, organization structure and phylogenetic consideration.</title>
        <authorList>
            <person name="Zheng F."/>
            <person name="Liu H."/>
            <person name="Jiang M."/>
            <person name="Xu Z."/>
            <person name="Wang Z."/>
            <person name="Wang C."/>
            <person name="Du F."/>
            <person name="Shen Z."/>
            <person name="Wang B."/>
        </authorList>
    </citation>
    <scope>NUCLEOTIDE SEQUENCE</scope>
</reference>
<geneLocation type="mitochondrion" evidence="2"/>
<name>A0A2Z2QKG8_9CHLO</name>
<dbReference type="GeneID" id="37544013"/>
<dbReference type="RefSeq" id="YP_009504759.1">
    <property type="nucleotide sequence ID" value="NC_038217.1"/>
</dbReference>
<protein>
    <submittedName>
        <fullName evidence="2">Uncharacterized protein</fullName>
    </submittedName>
</protein>
<feature type="compositionally biased region" description="Low complexity" evidence="1">
    <location>
        <begin position="109"/>
        <end position="126"/>
    </location>
</feature>
<feature type="region of interest" description="Disordered" evidence="1">
    <location>
        <begin position="109"/>
        <end position="135"/>
    </location>
</feature>
<gene>
    <name evidence="2" type="primary">orf150</name>
</gene>
<organism evidence="2">
    <name type="scientific">Caulerpa lentillifera</name>
    <dbReference type="NCBI Taxonomy" id="148947"/>
    <lineage>
        <taxon>Eukaryota</taxon>
        <taxon>Viridiplantae</taxon>
        <taxon>Chlorophyta</taxon>
        <taxon>core chlorophytes</taxon>
        <taxon>Ulvophyceae</taxon>
        <taxon>TCBD clade</taxon>
        <taxon>Bryopsidales</taxon>
        <taxon>Halimedineae</taxon>
        <taxon>Caulerpaceae</taxon>
        <taxon>Caulerpa</taxon>
    </lineage>
</organism>
<keyword evidence="2" id="KW-0496">Mitochondrion</keyword>